<dbReference type="CDD" id="cd09113">
    <property type="entry name" value="PLDc_ymdC_like_2"/>
    <property type="match status" value="1"/>
</dbReference>
<accession>A0ABT2NN31</accession>
<name>A0ABT2NN31_9RHOB</name>
<dbReference type="PROSITE" id="PS50035">
    <property type="entry name" value="PLD"/>
    <property type="match status" value="2"/>
</dbReference>
<comment type="subcellular location">
    <subcellularLocation>
        <location evidence="2">Secreted</location>
    </subcellularLocation>
</comment>
<dbReference type="SMART" id="SM00155">
    <property type="entry name" value="PLDc"/>
    <property type="match status" value="2"/>
</dbReference>
<feature type="domain" description="PLD phosphodiesterase" evidence="6">
    <location>
        <begin position="412"/>
        <end position="439"/>
    </location>
</feature>
<evidence type="ECO:0000256" key="1">
    <source>
        <dbReference type="ARBA" id="ARBA00003145"/>
    </source>
</evidence>
<dbReference type="PANTHER" id="PTHR21248:SF12">
    <property type="entry name" value="CARDIOLIPIN SYNTHASE C"/>
    <property type="match status" value="1"/>
</dbReference>
<dbReference type="CDD" id="cd09111">
    <property type="entry name" value="PLDc_ymdC_like_1"/>
    <property type="match status" value="1"/>
</dbReference>
<proteinExistence type="predicted"/>
<dbReference type="Gene3D" id="3.30.870.10">
    <property type="entry name" value="Endonuclease Chain A"/>
    <property type="match status" value="2"/>
</dbReference>
<organism evidence="7 8">
    <name type="scientific">Albidovulum sediminis</name>
    <dbReference type="NCBI Taxonomy" id="3066345"/>
    <lineage>
        <taxon>Bacteria</taxon>
        <taxon>Pseudomonadati</taxon>
        <taxon>Pseudomonadota</taxon>
        <taxon>Alphaproteobacteria</taxon>
        <taxon>Rhodobacterales</taxon>
        <taxon>Paracoccaceae</taxon>
        <taxon>Albidovulum</taxon>
    </lineage>
</organism>
<dbReference type="InterPro" id="IPR025202">
    <property type="entry name" value="PLD-like_dom"/>
</dbReference>
<gene>
    <name evidence="7" type="ORF">N5I32_12490</name>
</gene>
<comment type="function">
    <text evidence="1">Could be a virulence factor.</text>
</comment>
<dbReference type="SUPFAM" id="SSF56024">
    <property type="entry name" value="Phospholipase D/nuclease"/>
    <property type="match status" value="2"/>
</dbReference>
<sequence>MSRRPRWLAQGARILGTVLAAPFRAIRLVFPLPPLDQRVPSAAIAPSERTTLGASVLPLATAHPGASGVMALEGGVDAFAARMALIHAAEASIDLQYYIWQDDLTGLRMLSELAAAAARGVRVRLLVDDLGTQSLDRELLQLSRMPMAEVRLFNPFVLRRPRMLNYLFDFARLNRRMHNKSFTVDGVVTIVGGRNIGDLYFETGNGHFYSDLDVLALGPAAQAVGADFDRYWNSASAFPVESLVSVAPGGQSRLATGAAAGQSPAPASDIDEVVRASTLCHQIRDQTLPVEWAAVRLFSDDPAKALGMVAGDGLMARALMAEIGRPAAAYDVISAYFVPGTEATDSLAHLARSGVRVRTLTNALEATDVAPVHSGYIGYRGALVDAGVEVWELKGEGGERKRVDDLGIKGISRTALHAKTFQIDGRRAFIGSFNFDPRSRRLNCEMGLLIDSPALATMISAWLDRMLPTRAYRVRRAENGRLVWIGGHGDRDEVVWTAEPNTTWPLRVAVWAIGLLPVEWLL</sequence>
<dbReference type="Proteomes" id="UP001205601">
    <property type="component" value="Unassembled WGS sequence"/>
</dbReference>
<comment type="caution">
    <text evidence="7">The sequence shown here is derived from an EMBL/GenBank/DDBJ whole genome shotgun (WGS) entry which is preliminary data.</text>
</comment>
<keyword evidence="4" id="KW-0964">Secreted</keyword>
<protein>
    <recommendedName>
        <fullName evidence="3">Phospholipase D</fullName>
    </recommendedName>
    <alternativeName>
        <fullName evidence="5">Choline phosphatase</fullName>
    </alternativeName>
</protein>
<evidence type="ECO:0000256" key="5">
    <source>
        <dbReference type="ARBA" id="ARBA00029594"/>
    </source>
</evidence>
<evidence type="ECO:0000259" key="6">
    <source>
        <dbReference type="PROSITE" id="PS50035"/>
    </source>
</evidence>
<evidence type="ECO:0000313" key="7">
    <source>
        <dbReference type="EMBL" id="MCT8330338.1"/>
    </source>
</evidence>
<evidence type="ECO:0000256" key="3">
    <source>
        <dbReference type="ARBA" id="ARBA00018392"/>
    </source>
</evidence>
<dbReference type="EMBL" id="JAOCQF010000002">
    <property type="protein sequence ID" value="MCT8330338.1"/>
    <property type="molecule type" value="Genomic_DNA"/>
</dbReference>
<dbReference type="Pfam" id="PF13091">
    <property type="entry name" value="PLDc_2"/>
    <property type="match status" value="2"/>
</dbReference>
<dbReference type="PANTHER" id="PTHR21248">
    <property type="entry name" value="CARDIOLIPIN SYNTHASE"/>
    <property type="match status" value="1"/>
</dbReference>
<reference evidence="8" key="1">
    <citation type="submission" date="2023-07" db="EMBL/GenBank/DDBJ databases">
        <title>Defluviimonas sediminis sp. nov., isolated from mangrove sediment.</title>
        <authorList>
            <person name="Liu L."/>
            <person name="Li J."/>
            <person name="Huang Y."/>
            <person name="Pan J."/>
            <person name="Li M."/>
        </authorList>
    </citation>
    <scope>NUCLEOTIDE SEQUENCE [LARGE SCALE GENOMIC DNA]</scope>
    <source>
        <strain evidence="8">FT324</strain>
    </source>
</reference>
<keyword evidence="8" id="KW-1185">Reference proteome</keyword>
<dbReference type="RefSeq" id="WP_261496208.1">
    <property type="nucleotide sequence ID" value="NZ_JAOCQF010000002.1"/>
</dbReference>
<evidence type="ECO:0000256" key="4">
    <source>
        <dbReference type="ARBA" id="ARBA00022525"/>
    </source>
</evidence>
<feature type="domain" description="PLD phosphodiesterase" evidence="6">
    <location>
        <begin position="173"/>
        <end position="200"/>
    </location>
</feature>
<dbReference type="InterPro" id="IPR001736">
    <property type="entry name" value="PLipase_D/transphosphatidylase"/>
</dbReference>
<evidence type="ECO:0000256" key="2">
    <source>
        <dbReference type="ARBA" id="ARBA00004613"/>
    </source>
</evidence>
<evidence type="ECO:0000313" key="8">
    <source>
        <dbReference type="Proteomes" id="UP001205601"/>
    </source>
</evidence>